<dbReference type="EMBL" id="BK014860">
    <property type="protein sequence ID" value="DAD79192.1"/>
    <property type="molecule type" value="Genomic_DNA"/>
</dbReference>
<reference evidence="1" key="1">
    <citation type="journal article" date="2021" name="Proc. Natl. Acad. Sci. U.S.A.">
        <title>A Catalog of Tens of Thousands of Viruses from Human Metagenomes Reveals Hidden Associations with Chronic Diseases.</title>
        <authorList>
            <person name="Tisza M.J."/>
            <person name="Buck C.B."/>
        </authorList>
    </citation>
    <scope>NUCLEOTIDE SEQUENCE</scope>
    <source>
        <strain evidence="1">CtKvA22</strain>
    </source>
</reference>
<organism evidence="1">
    <name type="scientific">Siphoviridae sp. ctKvA22</name>
    <dbReference type="NCBI Taxonomy" id="2826246"/>
    <lineage>
        <taxon>Viruses</taxon>
        <taxon>Duplodnaviria</taxon>
        <taxon>Heunggongvirae</taxon>
        <taxon>Uroviricota</taxon>
        <taxon>Caudoviricetes</taxon>
    </lineage>
</organism>
<accession>A0A8S5MAK5</accession>
<proteinExistence type="predicted"/>
<name>A0A8S5MAK5_9CAUD</name>
<protein>
    <submittedName>
        <fullName evidence="1">Uncharacterized protein</fullName>
    </submittedName>
</protein>
<evidence type="ECO:0000313" key="1">
    <source>
        <dbReference type="EMBL" id="DAD79192.1"/>
    </source>
</evidence>
<sequence>MEKATANSLRREAEELGLRAGRKVDVIDSIDGEENERRRKRSGVVVRLFRHFFQCDMGGYKECFRYNSLLRTEMGEKVRLRGF</sequence>